<dbReference type="InterPro" id="IPR024760">
    <property type="entry name" value="HTH_dom_conjug_TS-like"/>
</dbReference>
<protein>
    <recommendedName>
        <fullName evidence="1">Helix-turn-helix conjugative transposon-like domain-containing protein</fullName>
    </recommendedName>
</protein>
<comment type="caution">
    <text evidence="2">The sequence shown here is derived from an EMBL/GenBank/DDBJ whole genome shotgun (WGS) entry which is preliminary data.</text>
</comment>
<organism evidence="2 3">
    <name type="scientific">Ruminiclostridium cellobioparum subsp. termitidis CT1112</name>
    <dbReference type="NCBI Taxonomy" id="1195236"/>
    <lineage>
        <taxon>Bacteria</taxon>
        <taxon>Bacillati</taxon>
        <taxon>Bacillota</taxon>
        <taxon>Clostridia</taxon>
        <taxon>Eubacteriales</taxon>
        <taxon>Oscillospiraceae</taxon>
        <taxon>Ruminiclostridium</taxon>
    </lineage>
</organism>
<dbReference type="EMBL" id="AORV01000059">
    <property type="protein sequence ID" value="EMS70178.1"/>
    <property type="molecule type" value="Genomic_DNA"/>
</dbReference>
<dbReference type="STRING" id="1195236.CTER_4089"/>
<dbReference type="Proteomes" id="UP000014155">
    <property type="component" value="Unassembled WGS sequence"/>
</dbReference>
<dbReference type="eggNOG" id="ENOG502ZMYA">
    <property type="taxonomic scope" value="Bacteria"/>
</dbReference>
<dbReference type="Pfam" id="PF12645">
    <property type="entry name" value="HTH_16"/>
    <property type="match status" value="1"/>
</dbReference>
<evidence type="ECO:0000259" key="1">
    <source>
        <dbReference type="Pfam" id="PF12645"/>
    </source>
</evidence>
<evidence type="ECO:0000313" key="2">
    <source>
        <dbReference type="EMBL" id="EMS70178.1"/>
    </source>
</evidence>
<gene>
    <name evidence="2" type="ORF">CTER_4089</name>
</gene>
<proteinExistence type="predicted"/>
<accession>S0FNX9</accession>
<keyword evidence="3" id="KW-1185">Reference proteome</keyword>
<name>S0FNX9_RUMCE</name>
<dbReference type="AlphaFoldDB" id="S0FNX9"/>
<feature type="domain" description="Helix-turn-helix conjugative transposon-like" evidence="1">
    <location>
        <begin position="2"/>
        <end position="49"/>
    </location>
</feature>
<reference evidence="2 3" key="1">
    <citation type="journal article" date="2013" name="Genome Announc.">
        <title>Draft Genome Sequence of the Cellulolytic, Mesophilic, Anaerobic Bacterium Clostridium termitidis Strain CT1112 (DSM 5398).</title>
        <authorList>
            <person name="Lal S."/>
            <person name="Ramachandran U."/>
            <person name="Zhang X."/>
            <person name="Munir R."/>
            <person name="Sparling R."/>
            <person name="Levin D.B."/>
        </authorList>
    </citation>
    <scope>NUCLEOTIDE SEQUENCE [LARGE SCALE GENOMIC DNA]</scope>
    <source>
        <strain evidence="2 3">CT1112</strain>
    </source>
</reference>
<sequence length="57" mass="6732">MVRQAQQGDKVSMNEIINLFSDDIEYLSRYIMLPREDAIQSLRVELINIVHDQMTCF</sequence>
<evidence type="ECO:0000313" key="3">
    <source>
        <dbReference type="Proteomes" id="UP000014155"/>
    </source>
</evidence>
<dbReference type="PATRIC" id="fig|1195236.3.peg.4303"/>